<dbReference type="InterPro" id="IPR025827">
    <property type="entry name" value="Zn_ribbon_recom_dom"/>
</dbReference>
<name>A0A0W7TVS1_9FIRM</name>
<evidence type="ECO:0000259" key="1">
    <source>
        <dbReference type="PROSITE" id="PS51737"/>
    </source>
</evidence>
<gene>
    <name evidence="2" type="ORF">ASJ35_01280</name>
</gene>
<dbReference type="Pfam" id="PF00239">
    <property type="entry name" value="Resolvase"/>
    <property type="match status" value="1"/>
</dbReference>
<dbReference type="Proteomes" id="UP000053433">
    <property type="component" value="Unassembled WGS sequence"/>
</dbReference>
<reference evidence="2 3" key="1">
    <citation type="submission" date="2015-10" db="EMBL/GenBank/DDBJ databases">
        <title>A novel member of the family Ruminococcaceae isolated from human faeces.</title>
        <authorList>
            <person name="Shkoporov A.N."/>
            <person name="Chaplin A.V."/>
            <person name="Motuzova O.V."/>
            <person name="Kafarskaia L.I."/>
            <person name="Efimov B.A."/>
        </authorList>
    </citation>
    <scope>NUCLEOTIDE SEQUENCE [LARGE SCALE GENOMIC DNA]</scope>
    <source>
        <strain evidence="2 3">668</strain>
    </source>
</reference>
<evidence type="ECO:0000313" key="3">
    <source>
        <dbReference type="Proteomes" id="UP000053433"/>
    </source>
</evidence>
<dbReference type="RefSeq" id="WP_058722638.1">
    <property type="nucleotide sequence ID" value="NZ_LMUA01000001.1"/>
</dbReference>
<dbReference type="Gene3D" id="3.40.50.1390">
    <property type="entry name" value="Resolvase, N-terminal catalytic domain"/>
    <property type="match status" value="1"/>
</dbReference>
<feature type="domain" description="Recombinase" evidence="1">
    <location>
        <begin position="173"/>
        <end position="291"/>
    </location>
</feature>
<dbReference type="Gene3D" id="3.90.1750.20">
    <property type="entry name" value="Putative Large Serine Recombinase, Chain B, Domain 2"/>
    <property type="match status" value="1"/>
</dbReference>
<dbReference type="SMART" id="SM00857">
    <property type="entry name" value="Resolvase"/>
    <property type="match status" value="1"/>
</dbReference>
<dbReference type="GO" id="GO:0000150">
    <property type="term" value="F:DNA strand exchange activity"/>
    <property type="evidence" value="ECO:0007669"/>
    <property type="project" value="InterPro"/>
</dbReference>
<dbReference type="SUPFAM" id="SSF53041">
    <property type="entry name" value="Resolvase-like"/>
    <property type="match status" value="1"/>
</dbReference>
<dbReference type="CDD" id="cd00338">
    <property type="entry name" value="Ser_Recombinase"/>
    <property type="match status" value="1"/>
</dbReference>
<dbReference type="InterPro" id="IPR050639">
    <property type="entry name" value="SSR_resolvase"/>
</dbReference>
<comment type="caution">
    <text evidence="2">The sequence shown here is derived from an EMBL/GenBank/DDBJ whole genome shotgun (WGS) entry which is preliminary data.</text>
</comment>
<dbReference type="Pfam" id="PF13408">
    <property type="entry name" value="Zn_ribbon_recom"/>
    <property type="match status" value="1"/>
</dbReference>
<dbReference type="PANTHER" id="PTHR30461">
    <property type="entry name" value="DNA-INVERTASE FROM LAMBDOID PROPHAGE"/>
    <property type="match status" value="1"/>
</dbReference>
<dbReference type="Pfam" id="PF07508">
    <property type="entry name" value="Recombinase"/>
    <property type="match status" value="1"/>
</dbReference>
<proteinExistence type="predicted"/>
<organism evidence="2 3">
    <name type="scientific">Ruthenibacterium lactatiformans</name>
    <dbReference type="NCBI Taxonomy" id="1550024"/>
    <lineage>
        <taxon>Bacteria</taxon>
        <taxon>Bacillati</taxon>
        <taxon>Bacillota</taxon>
        <taxon>Clostridia</taxon>
        <taxon>Eubacteriales</taxon>
        <taxon>Oscillospiraceae</taxon>
        <taxon>Ruthenibacterium</taxon>
    </lineage>
</organism>
<dbReference type="InterPro" id="IPR036162">
    <property type="entry name" value="Resolvase-like_N_sf"/>
</dbReference>
<dbReference type="InterPro" id="IPR011109">
    <property type="entry name" value="DNA_bind_recombinase_dom"/>
</dbReference>
<protein>
    <submittedName>
        <fullName evidence="2">Resolvase</fullName>
    </submittedName>
</protein>
<sequence length="540" mass="61891">MENNILIGTRVDCLYRVSTDKQVDYDDKSQADIPMQRRECHRFCEKMGWTIVHEEQEDGVSGHKVRAENRDKLQIIKERAKQGKFDILLVFMFDRIGRIADETPFVVEWFVKNGIRVWSTQEGEQRFDTHTDKLTNYIRFWQADGESEKTSIRTKTALGQLVEDGGFKGGLAPYGYDLVKSGRFNKRKHEVYELVVNEAEAAVVRIIFDKYVHEGFGAQRIATYLNKLGYRARSGKMWHHASIRGIICNLTYIGVLRSGDSRSQVLLHLQIIPPELFEAAQHIRTSRANSAEQERRVPLNTRGQSLLAGNVFCGHCGSRLSLTTNGKAYPCKDDPNRIVKRVRYICYGKTRKQTECDGQTGYTAHTLDGIIDKVVRQIFERMKAVPKSEIVNIRYKEKMEERKALLRSIRAEHTKVSAELNMLKAEVIKSLRGESAFSQDLLGSLISDCETKCLEVQQQLEAAQLAYDEGQAVLDHLNAQYDDIISWADMYDTASMEAKKMIVNCLIKRVEVYRDYKLHIDFNIDFEQFSMGMDIVAIAA</sequence>
<evidence type="ECO:0000313" key="2">
    <source>
        <dbReference type="EMBL" id="KUE77937.1"/>
    </source>
</evidence>
<dbReference type="GO" id="GO:0003677">
    <property type="term" value="F:DNA binding"/>
    <property type="evidence" value="ECO:0007669"/>
    <property type="project" value="InterPro"/>
</dbReference>
<dbReference type="PROSITE" id="PS51737">
    <property type="entry name" value="RECOMBINASE_DNA_BIND"/>
    <property type="match status" value="1"/>
</dbReference>
<dbReference type="InterPro" id="IPR006119">
    <property type="entry name" value="Resolv_N"/>
</dbReference>
<accession>A0A0W7TVS1</accession>
<dbReference type="EMBL" id="LMUA01000001">
    <property type="protein sequence ID" value="KUE77937.1"/>
    <property type="molecule type" value="Genomic_DNA"/>
</dbReference>
<dbReference type="AlphaFoldDB" id="A0A0W7TVS1"/>
<dbReference type="InterPro" id="IPR038109">
    <property type="entry name" value="DNA_bind_recomb_sf"/>
</dbReference>
<dbReference type="PANTHER" id="PTHR30461:SF23">
    <property type="entry name" value="DNA RECOMBINASE-RELATED"/>
    <property type="match status" value="1"/>
</dbReference>